<dbReference type="AlphaFoldDB" id="A0AAW9N9U9"/>
<organism evidence="1 2">
    <name type="scientific">Peribacillus castrilensis</name>
    <dbReference type="NCBI Taxonomy" id="2897690"/>
    <lineage>
        <taxon>Bacteria</taxon>
        <taxon>Bacillati</taxon>
        <taxon>Bacillota</taxon>
        <taxon>Bacilli</taxon>
        <taxon>Bacillales</taxon>
        <taxon>Bacillaceae</taxon>
        <taxon>Peribacillus</taxon>
    </lineage>
</organism>
<evidence type="ECO:0000313" key="2">
    <source>
        <dbReference type="Proteomes" id="UP001307168"/>
    </source>
</evidence>
<name>A0AAW9N9U9_9BACI</name>
<accession>A0AAW9N9U9</accession>
<sequence>MKEGILEMNSLFFINEKKWQAFFKNDQFTGRNLFAMWRSEEGQPKLASGTV</sequence>
<dbReference type="EMBL" id="JARNBH010000004">
    <property type="protein sequence ID" value="MEC0272222.1"/>
    <property type="molecule type" value="Genomic_DNA"/>
</dbReference>
<reference evidence="1 2" key="1">
    <citation type="submission" date="2023-03" db="EMBL/GenBank/DDBJ databases">
        <title>Bacillus Genome Sequencing.</title>
        <authorList>
            <person name="Dunlap C."/>
        </authorList>
    </citation>
    <scope>NUCLEOTIDE SEQUENCE [LARGE SCALE GENOMIC DNA]</scope>
    <source>
        <strain evidence="1 2">B-41290</strain>
    </source>
</reference>
<comment type="caution">
    <text evidence="1">The sequence shown here is derived from an EMBL/GenBank/DDBJ whole genome shotgun (WGS) entry which is preliminary data.</text>
</comment>
<dbReference type="Proteomes" id="UP001307168">
    <property type="component" value="Unassembled WGS sequence"/>
</dbReference>
<gene>
    <name evidence="1" type="ORF">P4706_03970</name>
</gene>
<protein>
    <submittedName>
        <fullName evidence="1">Uncharacterized protein</fullName>
    </submittedName>
</protein>
<evidence type="ECO:0000313" key="1">
    <source>
        <dbReference type="EMBL" id="MEC0272222.1"/>
    </source>
</evidence>
<keyword evidence="2" id="KW-1185">Reference proteome</keyword>
<proteinExistence type="predicted"/>
<dbReference type="RefSeq" id="WP_367406173.1">
    <property type="nucleotide sequence ID" value="NZ_JARNBH010000004.1"/>
</dbReference>